<dbReference type="AlphaFoldDB" id="A0A6C0G6N6"/>
<dbReference type="Pfam" id="PF01261">
    <property type="entry name" value="AP_endonuc_2"/>
    <property type="match status" value="1"/>
</dbReference>
<evidence type="ECO:0000259" key="1">
    <source>
        <dbReference type="Pfam" id="PF01261"/>
    </source>
</evidence>
<feature type="domain" description="Xylose isomerase-like TIM barrel" evidence="1">
    <location>
        <begin position="23"/>
        <end position="276"/>
    </location>
</feature>
<keyword evidence="3" id="KW-1185">Reference proteome</keyword>
<dbReference type="InterPro" id="IPR013022">
    <property type="entry name" value="Xyl_isomerase-like_TIM-brl"/>
</dbReference>
<dbReference type="EMBL" id="CP048209">
    <property type="protein sequence ID" value="QHT61465.1"/>
    <property type="molecule type" value="Genomic_DNA"/>
</dbReference>
<evidence type="ECO:0000313" key="3">
    <source>
        <dbReference type="Proteomes" id="UP000476064"/>
    </source>
</evidence>
<dbReference type="GO" id="GO:0016853">
    <property type="term" value="F:isomerase activity"/>
    <property type="evidence" value="ECO:0007669"/>
    <property type="project" value="UniProtKB-KW"/>
</dbReference>
<evidence type="ECO:0000313" key="2">
    <source>
        <dbReference type="EMBL" id="QHT61465.1"/>
    </source>
</evidence>
<dbReference type="SUPFAM" id="SSF51658">
    <property type="entry name" value="Xylose isomerase-like"/>
    <property type="match status" value="1"/>
</dbReference>
<dbReference type="RefSeq" id="WP_162357904.1">
    <property type="nucleotide sequence ID" value="NZ_CP048209.1"/>
</dbReference>
<reference evidence="2 3" key="1">
    <citation type="submission" date="2020-01" db="EMBL/GenBank/DDBJ databases">
        <title>Paenibacillus sp. nov., isolated from tomato rhizosphere.</title>
        <authorList>
            <person name="Weon H.-Y."/>
            <person name="Lee S.A."/>
        </authorList>
    </citation>
    <scope>NUCLEOTIDE SEQUENCE [LARGE SCALE GENOMIC DNA]</scope>
    <source>
        <strain evidence="2 3">12200R-189</strain>
    </source>
</reference>
<accession>A0A6C0G6N6</accession>
<dbReference type="KEGG" id="plyc:GXP70_16845"/>
<sequence>MKRFMIGQYGAFDEVKYARDFRSGFYGIEACLFQDEADTRRLIEASNDHGFRIGIHFPLYADRSRQRDALFLAQDETVRSDAIDWIRRELEALVPVSPDYVLFHYPKPVILDDRAGWSLWRFGDPSEYVYESDYSCDEFQRRSEALFEWLSDKSEEYRFTPVLEFDALNRYVYDGDFLTRLLDRHPRIRLCLDTGRLHLQDRIDPSFDAKQVIRKFARYADLIHLKNVKVTDKAEHNNHPVLPRLRPEEGWAPIEDYLALVKEGNPDVRIMFEHRSGLVSDDELEACYDWVERLMRKC</sequence>
<dbReference type="InterPro" id="IPR036237">
    <property type="entry name" value="Xyl_isomerase-like_sf"/>
</dbReference>
<protein>
    <submittedName>
        <fullName evidence="2">Sugar phosphate isomerase/epimerase</fullName>
    </submittedName>
</protein>
<gene>
    <name evidence="2" type="ORF">GXP70_16845</name>
</gene>
<organism evidence="2 3">
    <name type="scientific">Paenibacillus lycopersici</name>
    <dbReference type="NCBI Taxonomy" id="2704462"/>
    <lineage>
        <taxon>Bacteria</taxon>
        <taxon>Bacillati</taxon>
        <taxon>Bacillota</taxon>
        <taxon>Bacilli</taxon>
        <taxon>Bacillales</taxon>
        <taxon>Paenibacillaceae</taxon>
        <taxon>Paenibacillus</taxon>
    </lineage>
</organism>
<dbReference type="Proteomes" id="UP000476064">
    <property type="component" value="Chromosome"/>
</dbReference>
<name>A0A6C0G6N6_9BACL</name>
<keyword evidence="2" id="KW-0413">Isomerase</keyword>
<dbReference type="Gene3D" id="3.20.20.150">
    <property type="entry name" value="Divalent-metal-dependent TIM barrel enzymes"/>
    <property type="match status" value="1"/>
</dbReference>
<proteinExistence type="predicted"/>